<keyword evidence="1" id="KW-0812">Transmembrane</keyword>
<accession>A0A840LE17</accession>
<protein>
    <submittedName>
        <fullName evidence="2">Uncharacterized protein</fullName>
    </submittedName>
</protein>
<evidence type="ECO:0000256" key="1">
    <source>
        <dbReference type="SAM" id="Phobius"/>
    </source>
</evidence>
<keyword evidence="1" id="KW-0472">Membrane</keyword>
<keyword evidence="3" id="KW-1185">Reference proteome</keyword>
<dbReference type="RefSeq" id="WP_184302869.1">
    <property type="nucleotide sequence ID" value="NZ_JACHLP010000008.1"/>
</dbReference>
<dbReference type="AlphaFoldDB" id="A0A840LE17"/>
<sequence length="140" mass="15137">MSSPPLFTGSTWFVTFVAILVALGAQVLIGALTPIVAFDWLFGEMRRQGPVVLIAGESFWREDAVIRALAFTLGAFVACLLARTHSWQLLASLVAVFLVATAFAQFPRPVLTWQLVLWASAAPAGALLAWGFFRAWKGAA</sequence>
<name>A0A840LE17_9BURK</name>
<comment type="caution">
    <text evidence="2">The sequence shown here is derived from an EMBL/GenBank/DDBJ whole genome shotgun (WGS) entry which is preliminary data.</text>
</comment>
<reference evidence="2 3" key="1">
    <citation type="submission" date="2020-08" db="EMBL/GenBank/DDBJ databases">
        <title>Functional genomics of gut bacteria from endangered species of beetles.</title>
        <authorList>
            <person name="Carlos-Shanley C."/>
        </authorList>
    </citation>
    <scope>NUCLEOTIDE SEQUENCE [LARGE SCALE GENOMIC DNA]</scope>
    <source>
        <strain evidence="2 3">S00239</strain>
    </source>
</reference>
<proteinExistence type="predicted"/>
<feature type="transmembrane region" description="Helical" evidence="1">
    <location>
        <begin position="12"/>
        <end position="37"/>
    </location>
</feature>
<feature type="transmembrane region" description="Helical" evidence="1">
    <location>
        <begin position="89"/>
        <end position="106"/>
    </location>
</feature>
<gene>
    <name evidence="2" type="ORF">HNP55_003762</name>
</gene>
<feature type="transmembrane region" description="Helical" evidence="1">
    <location>
        <begin position="64"/>
        <end position="82"/>
    </location>
</feature>
<evidence type="ECO:0000313" key="3">
    <source>
        <dbReference type="Proteomes" id="UP000562027"/>
    </source>
</evidence>
<keyword evidence="1" id="KW-1133">Transmembrane helix</keyword>
<feature type="transmembrane region" description="Helical" evidence="1">
    <location>
        <begin position="112"/>
        <end position="133"/>
    </location>
</feature>
<dbReference type="EMBL" id="JACHLP010000008">
    <property type="protein sequence ID" value="MBB4845215.1"/>
    <property type="molecule type" value="Genomic_DNA"/>
</dbReference>
<organism evidence="2 3">
    <name type="scientific">Roseateles oligotrophus</name>
    <dbReference type="NCBI Taxonomy" id="1769250"/>
    <lineage>
        <taxon>Bacteria</taxon>
        <taxon>Pseudomonadati</taxon>
        <taxon>Pseudomonadota</taxon>
        <taxon>Betaproteobacteria</taxon>
        <taxon>Burkholderiales</taxon>
        <taxon>Sphaerotilaceae</taxon>
        <taxon>Roseateles</taxon>
    </lineage>
</organism>
<evidence type="ECO:0000313" key="2">
    <source>
        <dbReference type="EMBL" id="MBB4845215.1"/>
    </source>
</evidence>
<dbReference type="Proteomes" id="UP000562027">
    <property type="component" value="Unassembled WGS sequence"/>
</dbReference>